<sequence length="286" mass="32135">MERVERRIFIQKINNLPTLPTIIHRIIQVADSANANATTLGKVLSKDQSISSLILRLVNSAFYGKVRNISSINHAAVILGFPMVKTIAMGVSVFHTNTKPSAEGFDRRRFWLHSLGVATLAKTLAKKLKLLPHLDSDTVFLSGLLHDLGKVVFDNYFHEEYLEVARLVQAEQLWIGHAERRILEMDHTEAGYYLARKWQFPAPVVAAIRHHHDIPAAENQHRPLCALVQAADYGCRKIHLGSGGDDVEVELDPLARDRYGLTDRVLEPALADLEKRREELEAFVSG</sequence>
<dbReference type="PANTHER" id="PTHR33525">
    <property type="match status" value="1"/>
</dbReference>
<dbReference type="SMART" id="SM00471">
    <property type="entry name" value="HDc"/>
    <property type="match status" value="1"/>
</dbReference>
<reference evidence="2" key="1">
    <citation type="submission" date="2021-03" db="EMBL/GenBank/DDBJ databases">
        <title>Acanthopleuribacteraceae sp. M133.</title>
        <authorList>
            <person name="Wang G."/>
        </authorList>
    </citation>
    <scope>NUCLEOTIDE SEQUENCE</scope>
    <source>
        <strain evidence="2">M133</strain>
    </source>
</reference>
<protein>
    <submittedName>
        <fullName evidence="2">HDOD domain-containing protein</fullName>
    </submittedName>
</protein>
<gene>
    <name evidence="2" type="ORF">J3U87_12245</name>
</gene>
<keyword evidence="3" id="KW-1185">Reference proteome</keyword>
<dbReference type="PROSITE" id="PS51833">
    <property type="entry name" value="HDOD"/>
    <property type="match status" value="1"/>
</dbReference>
<dbReference type="EMBL" id="CP071793">
    <property type="protein sequence ID" value="QTD53218.1"/>
    <property type="molecule type" value="Genomic_DNA"/>
</dbReference>
<feature type="domain" description="HDOD" evidence="1">
    <location>
        <begin position="16"/>
        <end position="214"/>
    </location>
</feature>
<dbReference type="InterPro" id="IPR052340">
    <property type="entry name" value="RNase_Y/CdgJ"/>
</dbReference>
<dbReference type="CDD" id="cd00077">
    <property type="entry name" value="HDc"/>
    <property type="match status" value="1"/>
</dbReference>
<dbReference type="SUPFAM" id="SSF109604">
    <property type="entry name" value="HD-domain/PDEase-like"/>
    <property type="match status" value="1"/>
</dbReference>
<dbReference type="Gene3D" id="1.10.3210.10">
    <property type="entry name" value="Hypothetical protein af1432"/>
    <property type="match status" value="1"/>
</dbReference>
<dbReference type="InterPro" id="IPR013976">
    <property type="entry name" value="HDOD"/>
</dbReference>
<dbReference type="InterPro" id="IPR006675">
    <property type="entry name" value="HDIG_dom"/>
</dbReference>
<dbReference type="RefSeq" id="WP_237383318.1">
    <property type="nucleotide sequence ID" value="NZ_CP071793.1"/>
</dbReference>
<accession>A0A8A4TVM3</accession>
<evidence type="ECO:0000259" key="1">
    <source>
        <dbReference type="PROSITE" id="PS51833"/>
    </source>
</evidence>
<dbReference type="Pfam" id="PF08668">
    <property type="entry name" value="HDOD"/>
    <property type="match status" value="1"/>
</dbReference>
<evidence type="ECO:0000313" key="3">
    <source>
        <dbReference type="Proteomes" id="UP000663929"/>
    </source>
</evidence>
<proteinExistence type="predicted"/>
<dbReference type="NCBIfam" id="TIGR00277">
    <property type="entry name" value="HDIG"/>
    <property type="match status" value="1"/>
</dbReference>
<dbReference type="Proteomes" id="UP000663929">
    <property type="component" value="Chromosome"/>
</dbReference>
<dbReference type="AlphaFoldDB" id="A0A8A4TVM3"/>
<dbReference type="PANTHER" id="PTHR33525:SF3">
    <property type="entry name" value="RIBONUCLEASE Y"/>
    <property type="match status" value="1"/>
</dbReference>
<dbReference type="KEGG" id="scor:J3U87_12245"/>
<name>A0A8A4TVM3_SULCO</name>
<dbReference type="InterPro" id="IPR003607">
    <property type="entry name" value="HD/PDEase_dom"/>
</dbReference>
<evidence type="ECO:0000313" key="2">
    <source>
        <dbReference type="EMBL" id="QTD53218.1"/>
    </source>
</evidence>
<organism evidence="2 3">
    <name type="scientific">Sulfidibacter corallicola</name>
    <dbReference type="NCBI Taxonomy" id="2818388"/>
    <lineage>
        <taxon>Bacteria</taxon>
        <taxon>Pseudomonadati</taxon>
        <taxon>Acidobacteriota</taxon>
        <taxon>Holophagae</taxon>
        <taxon>Acanthopleuribacterales</taxon>
        <taxon>Acanthopleuribacteraceae</taxon>
        <taxon>Sulfidibacter</taxon>
    </lineage>
</organism>